<keyword evidence="3" id="KW-1185">Reference proteome</keyword>
<feature type="signal peptide" evidence="1">
    <location>
        <begin position="1"/>
        <end position="22"/>
    </location>
</feature>
<accession>A0ABT3ZF77</accession>
<dbReference type="EMBL" id="JAOVZR010000001">
    <property type="protein sequence ID" value="MCY0150419.1"/>
    <property type="molecule type" value="Genomic_DNA"/>
</dbReference>
<name>A0ABT3ZF77_9HYPH</name>
<evidence type="ECO:0000313" key="2">
    <source>
        <dbReference type="EMBL" id="MCY0150419.1"/>
    </source>
</evidence>
<comment type="caution">
    <text evidence="2">The sequence shown here is derived from an EMBL/GenBank/DDBJ whole genome shotgun (WGS) entry which is preliminary data.</text>
</comment>
<sequence length="93" mass="8870">MESPMKRIAISTLAAVSLIALAGCTTTEQRAGTGAVVGAGTGALIAAATGSSGRGVATGALIGGAAGALIGAATTPGMCRYRDARGRVYEAAC</sequence>
<dbReference type="Proteomes" id="UP001073227">
    <property type="component" value="Unassembled WGS sequence"/>
</dbReference>
<dbReference type="RefSeq" id="WP_267655859.1">
    <property type="nucleotide sequence ID" value="NZ_JAOVZR010000001.1"/>
</dbReference>
<proteinExistence type="predicted"/>
<feature type="chain" id="PRO_5045288525" evidence="1">
    <location>
        <begin position="23"/>
        <end position="93"/>
    </location>
</feature>
<protein>
    <submittedName>
        <fullName evidence="2">Glycine zipper domain-containing protein</fullName>
    </submittedName>
</protein>
<evidence type="ECO:0000256" key="1">
    <source>
        <dbReference type="SAM" id="SignalP"/>
    </source>
</evidence>
<dbReference type="PROSITE" id="PS51257">
    <property type="entry name" value="PROKAR_LIPOPROTEIN"/>
    <property type="match status" value="1"/>
</dbReference>
<organism evidence="2 3">
    <name type="scientific">Hoeflea algicola</name>
    <dbReference type="NCBI Taxonomy" id="2983763"/>
    <lineage>
        <taxon>Bacteria</taxon>
        <taxon>Pseudomonadati</taxon>
        <taxon>Pseudomonadota</taxon>
        <taxon>Alphaproteobacteria</taxon>
        <taxon>Hyphomicrobiales</taxon>
        <taxon>Rhizobiaceae</taxon>
        <taxon>Hoeflea</taxon>
    </lineage>
</organism>
<evidence type="ECO:0000313" key="3">
    <source>
        <dbReference type="Proteomes" id="UP001073227"/>
    </source>
</evidence>
<gene>
    <name evidence="2" type="ORF">OEG84_22615</name>
</gene>
<reference evidence="2" key="1">
    <citation type="submission" date="2022-10" db="EMBL/GenBank/DDBJ databases">
        <title>Hoeflea sp. G2-23, isolated from marine algae.</title>
        <authorList>
            <person name="Kristyanto S."/>
            <person name="Kim J.M."/>
            <person name="Jeon C.O."/>
        </authorList>
    </citation>
    <scope>NUCLEOTIDE SEQUENCE</scope>
    <source>
        <strain evidence="2">G2-23</strain>
    </source>
</reference>
<keyword evidence="1" id="KW-0732">Signal</keyword>